<dbReference type="Proteomes" id="UP000488506">
    <property type="component" value="Unassembled WGS sequence"/>
</dbReference>
<evidence type="ECO:0000313" key="1">
    <source>
        <dbReference type="EMBL" id="KAF0134549.1"/>
    </source>
</evidence>
<proteinExistence type="predicted"/>
<dbReference type="AlphaFoldDB" id="A0A833L1I2"/>
<reference evidence="1 2" key="1">
    <citation type="submission" date="2019-12" db="EMBL/GenBank/DDBJ databases">
        <authorList>
            <person name="Wolfe R."/>
            <person name="Danczak R."/>
            <person name="Wilkins M."/>
        </authorList>
    </citation>
    <scope>NUCLEOTIDE SEQUENCE [LARGE SCALE GENOMIC DNA]</scope>
    <source>
        <strain evidence="1">X2_MaxBin.013</strain>
    </source>
</reference>
<protein>
    <recommendedName>
        <fullName evidence="3">50S ribosomal protein L29</fullName>
    </recommendedName>
</protein>
<comment type="caution">
    <text evidence="1">The sequence shown here is derived from an EMBL/GenBank/DDBJ whole genome shotgun (WGS) entry which is preliminary data.</text>
</comment>
<gene>
    <name evidence="1" type="ORF">FD145_567</name>
</gene>
<organism evidence="1 2">
    <name type="scientific">Candidatus Saganbacteria bacterium</name>
    <dbReference type="NCBI Taxonomy" id="2575572"/>
    <lineage>
        <taxon>Bacteria</taxon>
        <taxon>Bacillati</taxon>
        <taxon>Saganbacteria</taxon>
    </lineage>
</organism>
<evidence type="ECO:0008006" key="3">
    <source>
        <dbReference type="Google" id="ProtNLM"/>
    </source>
</evidence>
<evidence type="ECO:0000313" key="2">
    <source>
        <dbReference type="Proteomes" id="UP000488506"/>
    </source>
</evidence>
<name>A0A833L1I2_UNCSA</name>
<accession>A0A833L1I2</accession>
<sequence>MKPWDVEETRKKLNKLSSTRSVQIFFDLQHAAFKIIKASLKDENPHLSAAEIKIKINQLAESLGKL</sequence>
<dbReference type="EMBL" id="WPAF01000007">
    <property type="protein sequence ID" value="KAF0134549.1"/>
    <property type="molecule type" value="Genomic_DNA"/>
</dbReference>